<comment type="caution">
    <text evidence="6">The sequence shown here is derived from an EMBL/GenBank/DDBJ whole genome shotgun (WGS) entry which is preliminary data.</text>
</comment>
<dbReference type="Gene3D" id="3.90.550.10">
    <property type="entry name" value="Spore Coat Polysaccharide Biosynthesis Protein SpsA, Chain A"/>
    <property type="match status" value="1"/>
</dbReference>
<dbReference type="Proteomes" id="UP000564964">
    <property type="component" value="Unassembled WGS sequence"/>
</dbReference>
<gene>
    <name evidence="6" type="ORF">HA252_02210</name>
</gene>
<evidence type="ECO:0000259" key="5">
    <source>
        <dbReference type="Pfam" id="PF00535"/>
    </source>
</evidence>
<feature type="transmembrane region" description="Helical" evidence="4">
    <location>
        <begin position="226"/>
        <end position="244"/>
    </location>
</feature>
<dbReference type="SUPFAM" id="SSF53448">
    <property type="entry name" value="Nucleotide-diphospho-sugar transferases"/>
    <property type="match status" value="1"/>
</dbReference>
<comment type="similarity">
    <text evidence="1">Belongs to the glycosyltransferase 2 family.</text>
</comment>
<dbReference type="PANTHER" id="PTHR43179">
    <property type="entry name" value="RHAMNOSYLTRANSFERASE WBBL"/>
    <property type="match status" value="1"/>
</dbReference>
<dbReference type="Pfam" id="PF00535">
    <property type="entry name" value="Glycos_transf_2"/>
    <property type="match status" value="1"/>
</dbReference>
<name>A0A7J4JIG2_9ARCH</name>
<dbReference type="EMBL" id="DUGH01000054">
    <property type="protein sequence ID" value="HIH16195.1"/>
    <property type="molecule type" value="Genomic_DNA"/>
</dbReference>
<dbReference type="InterPro" id="IPR029044">
    <property type="entry name" value="Nucleotide-diphossugar_trans"/>
</dbReference>
<evidence type="ECO:0000313" key="7">
    <source>
        <dbReference type="Proteomes" id="UP000564964"/>
    </source>
</evidence>
<keyword evidence="4" id="KW-1133">Transmembrane helix</keyword>
<dbReference type="GO" id="GO:0016757">
    <property type="term" value="F:glycosyltransferase activity"/>
    <property type="evidence" value="ECO:0007669"/>
    <property type="project" value="UniProtKB-KW"/>
</dbReference>
<keyword evidence="4" id="KW-0472">Membrane</keyword>
<dbReference type="InterPro" id="IPR001173">
    <property type="entry name" value="Glyco_trans_2-like"/>
</dbReference>
<evidence type="ECO:0000256" key="1">
    <source>
        <dbReference type="ARBA" id="ARBA00006739"/>
    </source>
</evidence>
<evidence type="ECO:0000256" key="4">
    <source>
        <dbReference type="SAM" id="Phobius"/>
    </source>
</evidence>
<keyword evidence="4" id="KW-0812">Transmembrane</keyword>
<keyword evidence="3 6" id="KW-0808">Transferase</keyword>
<protein>
    <submittedName>
        <fullName evidence="6">Glycosyltransferase</fullName>
    </submittedName>
</protein>
<accession>A0A7J4JIG2</accession>
<evidence type="ECO:0000313" key="6">
    <source>
        <dbReference type="EMBL" id="HIH16195.1"/>
    </source>
</evidence>
<proteinExistence type="inferred from homology"/>
<evidence type="ECO:0000256" key="3">
    <source>
        <dbReference type="ARBA" id="ARBA00022679"/>
    </source>
</evidence>
<organism evidence="6 7">
    <name type="scientific">Candidatus Iainarchaeum sp</name>
    <dbReference type="NCBI Taxonomy" id="3101447"/>
    <lineage>
        <taxon>Archaea</taxon>
        <taxon>Candidatus Iainarchaeota</taxon>
        <taxon>Candidatus Iainarchaeia</taxon>
        <taxon>Candidatus Iainarchaeales</taxon>
        <taxon>Candidatus Iainarchaeaceae</taxon>
        <taxon>Candidatus Iainarchaeum</taxon>
    </lineage>
</organism>
<keyword evidence="2" id="KW-0328">Glycosyltransferase</keyword>
<sequence length="320" mass="36413">MTSIGLSVISYNRKDDLRKALKSVFAQSRKPDEVLVVDNASVDGAPAMVEKEFPQARLLRLEKNLGLCGGANVAFEALHTDLVGIVESDTVLSGNWVEEVVRDFEARGHERVGIVCPKYIQRLPSGCVDVEIPPKENGSISHTNGIFAIHKKVFEGKKEKLYSEPYEMYAQEFDLSARVFNQGYWIKRNLAAATYHNVRNDAARAPSEWVFKNQFRNNLWSLWRFYSKRNILAFTLPFLVYFLFYVKSPWIWLCGLAEALAGLPWSMATRKVPASGEHAFYRSILANLSHIRAMLHYGYGSRPQEKYHYLDEKTLPEAAA</sequence>
<reference evidence="7" key="1">
    <citation type="journal article" date="2020" name="bioRxiv">
        <title>A rank-normalized archaeal taxonomy based on genome phylogeny resolves widespread incomplete and uneven classifications.</title>
        <authorList>
            <person name="Rinke C."/>
            <person name="Chuvochina M."/>
            <person name="Mussig A.J."/>
            <person name="Chaumeil P.-A."/>
            <person name="Waite D.W."/>
            <person name="Whitman W.B."/>
            <person name="Parks D.H."/>
            <person name="Hugenholtz P."/>
        </authorList>
    </citation>
    <scope>NUCLEOTIDE SEQUENCE [LARGE SCALE GENOMIC DNA]</scope>
</reference>
<dbReference type="PANTHER" id="PTHR43179:SF12">
    <property type="entry name" value="GALACTOFURANOSYLTRANSFERASE GLFT2"/>
    <property type="match status" value="1"/>
</dbReference>
<evidence type="ECO:0000256" key="2">
    <source>
        <dbReference type="ARBA" id="ARBA00022676"/>
    </source>
</evidence>
<feature type="domain" description="Glycosyltransferase 2-like" evidence="5">
    <location>
        <begin position="8"/>
        <end position="117"/>
    </location>
</feature>
<dbReference type="AlphaFoldDB" id="A0A7J4JIG2"/>